<evidence type="ECO:0000313" key="6">
    <source>
        <dbReference type="Proteomes" id="UP000199668"/>
    </source>
</evidence>
<dbReference type="Pfam" id="PF00704">
    <property type="entry name" value="Glyco_hydro_18"/>
    <property type="match status" value="1"/>
</dbReference>
<evidence type="ECO:0000259" key="3">
    <source>
        <dbReference type="PROSITE" id="PS51782"/>
    </source>
</evidence>
<evidence type="ECO:0000313" key="5">
    <source>
        <dbReference type="EMBL" id="SFL45521.1"/>
    </source>
</evidence>
<dbReference type="STRING" id="266892.SAMN04488054_1019"/>
<keyword evidence="1" id="KW-0378">Hydrolase</keyword>
<dbReference type="InterPro" id="IPR036779">
    <property type="entry name" value="LysM_dom_sf"/>
</dbReference>
<dbReference type="SMART" id="SM00257">
    <property type="entry name" value="LysM"/>
    <property type="match status" value="2"/>
</dbReference>
<dbReference type="SUPFAM" id="SSF54106">
    <property type="entry name" value="LysM domain"/>
    <property type="match status" value="2"/>
</dbReference>
<feature type="domain" description="GH18" evidence="4">
    <location>
        <begin position="105"/>
        <end position="429"/>
    </location>
</feature>
<dbReference type="GO" id="GO:0016798">
    <property type="term" value="F:hydrolase activity, acting on glycosyl bonds"/>
    <property type="evidence" value="ECO:0007669"/>
    <property type="project" value="UniProtKB-KW"/>
</dbReference>
<name>A0A1I4HV71_9BACI</name>
<dbReference type="PANTHER" id="PTHR46066">
    <property type="entry name" value="CHITINASE DOMAIN-CONTAINING PROTEIN 1 FAMILY MEMBER"/>
    <property type="match status" value="1"/>
</dbReference>
<dbReference type="CDD" id="cd00118">
    <property type="entry name" value="LysM"/>
    <property type="match status" value="2"/>
</dbReference>
<keyword evidence="2" id="KW-0326">Glycosidase</keyword>
<feature type="domain" description="LysM" evidence="3">
    <location>
        <begin position="2"/>
        <end position="46"/>
    </location>
</feature>
<dbReference type="InterPro" id="IPR018392">
    <property type="entry name" value="LysM"/>
</dbReference>
<dbReference type="PROSITE" id="PS51782">
    <property type="entry name" value="LYSM"/>
    <property type="match status" value="2"/>
</dbReference>
<dbReference type="GO" id="GO:0012505">
    <property type="term" value="C:endomembrane system"/>
    <property type="evidence" value="ECO:0007669"/>
    <property type="project" value="TreeGrafter"/>
</dbReference>
<dbReference type="RefSeq" id="WP_090924998.1">
    <property type="nucleotide sequence ID" value="NZ_FOTY01000001.1"/>
</dbReference>
<dbReference type="CDD" id="cd02874">
    <property type="entry name" value="GH18_CFLE_spore_hydrolase"/>
    <property type="match status" value="1"/>
</dbReference>
<organism evidence="5 6">
    <name type="scientific">Salibacterium qingdaonense</name>
    <dbReference type="NCBI Taxonomy" id="266892"/>
    <lineage>
        <taxon>Bacteria</taxon>
        <taxon>Bacillati</taxon>
        <taxon>Bacillota</taxon>
        <taxon>Bacilli</taxon>
        <taxon>Bacillales</taxon>
        <taxon>Bacillaceae</taxon>
    </lineage>
</organism>
<accession>A0A1I4HV71</accession>
<gene>
    <name evidence="5" type="ORF">SAMN04488054_1019</name>
</gene>
<sequence>MQIHVVQPGESLWGIGQMYNVPFETIRDANQIPEASRLVVGQTLVIPFEGRLHWVMPGESVWEISQRYGVPFDFILRLNNLPLSAVLPVGFPLYIDRPVPMKPVVDVGAYLNPDITGDESTSVVNEAGEYLTYLQLFSYQMNRDGTLTPMDDQAIINTAYENRVVPLMVITNIEDGAFSTELASAVLQDEERRNRLLDEALEIMQEKGFLGIDFDLEYVGAENREAYNEMMREARVRLDEYGYLLSSALAPKVEPGMTGDLYEGHDYAVHGELADFVFLMTYEWGYSGGPPRAVAPVDQVQRVIEYALTLIPSDKIMLGMPLYGYDWTLPFVQGETQAEAIDHQQALQLALRYNAAISFDETAQSPYFTYYDETGAQHEVWFEDARTVQAKFNMIKEYGLRGMFYWVLGWEFPQNWLLIEENFTVNKRL</sequence>
<proteinExistence type="predicted"/>
<dbReference type="AlphaFoldDB" id="A0A1I4HV71"/>
<evidence type="ECO:0000259" key="4">
    <source>
        <dbReference type="PROSITE" id="PS51910"/>
    </source>
</evidence>
<dbReference type="PROSITE" id="PS51910">
    <property type="entry name" value="GH18_2"/>
    <property type="match status" value="1"/>
</dbReference>
<evidence type="ECO:0000256" key="1">
    <source>
        <dbReference type="ARBA" id="ARBA00022801"/>
    </source>
</evidence>
<dbReference type="Gene3D" id="3.10.50.10">
    <property type="match status" value="1"/>
</dbReference>
<dbReference type="SUPFAM" id="SSF51445">
    <property type="entry name" value="(Trans)glycosidases"/>
    <property type="match status" value="1"/>
</dbReference>
<reference evidence="5 6" key="1">
    <citation type="submission" date="2016-10" db="EMBL/GenBank/DDBJ databases">
        <authorList>
            <person name="de Groot N.N."/>
        </authorList>
    </citation>
    <scope>NUCLEOTIDE SEQUENCE [LARGE SCALE GENOMIC DNA]</scope>
    <source>
        <strain evidence="5 6">CGMCC 1.6134</strain>
    </source>
</reference>
<dbReference type="InterPro" id="IPR011583">
    <property type="entry name" value="Chitinase_II/V-like_cat"/>
</dbReference>
<keyword evidence="6" id="KW-1185">Reference proteome</keyword>
<dbReference type="OrthoDB" id="9769314at2"/>
<dbReference type="GO" id="GO:0005975">
    <property type="term" value="P:carbohydrate metabolic process"/>
    <property type="evidence" value="ECO:0007669"/>
    <property type="project" value="InterPro"/>
</dbReference>
<dbReference type="InterPro" id="IPR029070">
    <property type="entry name" value="Chitinase_insertion_sf"/>
</dbReference>
<dbReference type="PANTHER" id="PTHR46066:SF2">
    <property type="entry name" value="CHITINASE DOMAIN-CONTAINING PROTEIN 1"/>
    <property type="match status" value="1"/>
</dbReference>
<dbReference type="InterPro" id="IPR001223">
    <property type="entry name" value="Glyco_hydro18_cat"/>
</dbReference>
<evidence type="ECO:0000256" key="2">
    <source>
        <dbReference type="ARBA" id="ARBA00023295"/>
    </source>
</evidence>
<dbReference type="InterPro" id="IPR041704">
    <property type="entry name" value="CFLE_GH18"/>
</dbReference>
<dbReference type="Gene3D" id="3.10.350.10">
    <property type="entry name" value="LysM domain"/>
    <property type="match status" value="2"/>
</dbReference>
<dbReference type="Pfam" id="PF01476">
    <property type="entry name" value="LysM"/>
    <property type="match status" value="2"/>
</dbReference>
<dbReference type="EMBL" id="FOTY01000001">
    <property type="protein sequence ID" value="SFL45521.1"/>
    <property type="molecule type" value="Genomic_DNA"/>
</dbReference>
<dbReference type="InterPro" id="IPR017853">
    <property type="entry name" value="GH"/>
</dbReference>
<dbReference type="SMART" id="SM00636">
    <property type="entry name" value="Glyco_18"/>
    <property type="match status" value="1"/>
</dbReference>
<feature type="domain" description="LysM" evidence="3">
    <location>
        <begin position="51"/>
        <end position="95"/>
    </location>
</feature>
<dbReference type="Proteomes" id="UP000199668">
    <property type="component" value="Unassembled WGS sequence"/>
</dbReference>
<dbReference type="GO" id="GO:0070492">
    <property type="term" value="F:oligosaccharide binding"/>
    <property type="evidence" value="ECO:0007669"/>
    <property type="project" value="TreeGrafter"/>
</dbReference>
<protein>
    <submittedName>
        <fullName evidence="5">Spore germination protein</fullName>
    </submittedName>
</protein>
<dbReference type="Gene3D" id="3.20.20.80">
    <property type="entry name" value="Glycosidases"/>
    <property type="match status" value="1"/>
</dbReference>
<dbReference type="GO" id="GO:0008061">
    <property type="term" value="F:chitin binding"/>
    <property type="evidence" value="ECO:0007669"/>
    <property type="project" value="InterPro"/>
</dbReference>